<dbReference type="GO" id="GO:0003690">
    <property type="term" value="F:double-stranded DNA binding"/>
    <property type="evidence" value="ECO:0007669"/>
    <property type="project" value="InterPro"/>
</dbReference>
<dbReference type="GO" id="GO:0003723">
    <property type="term" value="F:RNA binding"/>
    <property type="evidence" value="ECO:0007669"/>
    <property type="project" value="InterPro"/>
</dbReference>
<gene>
    <name evidence="4" type="primary">SPOSA6832_00016</name>
</gene>
<dbReference type="GO" id="GO:0070390">
    <property type="term" value="C:transcription export complex 2"/>
    <property type="evidence" value="ECO:0007669"/>
    <property type="project" value="TreeGrafter"/>
</dbReference>
<dbReference type="InterPro" id="IPR045114">
    <property type="entry name" value="Csn12-like"/>
</dbReference>
<dbReference type="PROSITE" id="PS50250">
    <property type="entry name" value="PCI"/>
    <property type="match status" value="1"/>
</dbReference>
<dbReference type="EMBL" id="CENE01000001">
    <property type="protein sequence ID" value="CEQ38585.1"/>
    <property type="molecule type" value="Genomic_DNA"/>
</dbReference>
<keyword evidence="5" id="KW-1185">Reference proteome</keyword>
<dbReference type="PANTHER" id="PTHR12732:SF0">
    <property type="entry name" value="PCI DOMAIN-CONTAINING PROTEIN 2"/>
    <property type="match status" value="1"/>
</dbReference>
<feature type="region of interest" description="Disordered" evidence="2">
    <location>
        <begin position="472"/>
        <end position="502"/>
    </location>
</feature>
<dbReference type="InterPro" id="IPR036388">
    <property type="entry name" value="WH-like_DNA-bd_sf"/>
</dbReference>
<evidence type="ECO:0000259" key="3">
    <source>
        <dbReference type="PROSITE" id="PS50250"/>
    </source>
</evidence>
<organism evidence="4 5">
    <name type="scientific">Sporidiobolus salmonicolor</name>
    <name type="common">Yeast-like fungus</name>
    <name type="synonym">Sporobolomyces salmonicolor</name>
    <dbReference type="NCBI Taxonomy" id="5005"/>
    <lineage>
        <taxon>Eukaryota</taxon>
        <taxon>Fungi</taxon>
        <taxon>Dikarya</taxon>
        <taxon>Basidiomycota</taxon>
        <taxon>Pucciniomycotina</taxon>
        <taxon>Microbotryomycetes</taxon>
        <taxon>Sporidiobolales</taxon>
        <taxon>Sporidiobolaceae</taxon>
        <taxon>Sporobolomyces</taxon>
    </lineage>
</organism>
<dbReference type="Proteomes" id="UP000243876">
    <property type="component" value="Unassembled WGS sequence"/>
</dbReference>
<evidence type="ECO:0000256" key="1">
    <source>
        <dbReference type="ARBA" id="ARBA00025771"/>
    </source>
</evidence>
<dbReference type="GO" id="GO:0016973">
    <property type="term" value="P:poly(A)+ mRNA export from nucleus"/>
    <property type="evidence" value="ECO:0007669"/>
    <property type="project" value="TreeGrafter"/>
</dbReference>
<dbReference type="Pfam" id="PF01399">
    <property type="entry name" value="PCI"/>
    <property type="match status" value="1"/>
</dbReference>
<dbReference type="AlphaFoldDB" id="A0A0D6EG77"/>
<evidence type="ECO:0000256" key="2">
    <source>
        <dbReference type="SAM" id="MobiDB-lite"/>
    </source>
</evidence>
<dbReference type="OrthoDB" id="10252687at2759"/>
<feature type="domain" description="PCI" evidence="3">
    <location>
        <begin position="244"/>
        <end position="460"/>
    </location>
</feature>
<dbReference type="GO" id="GO:0006368">
    <property type="term" value="P:transcription elongation by RNA polymerase II"/>
    <property type="evidence" value="ECO:0007669"/>
    <property type="project" value="TreeGrafter"/>
</dbReference>
<dbReference type="Gene3D" id="1.10.10.10">
    <property type="entry name" value="Winged helix-like DNA-binding domain superfamily/Winged helix DNA-binding domain"/>
    <property type="match status" value="1"/>
</dbReference>
<evidence type="ECO:0000313" key="4">
    <source>
        <dbReference type="EMBL" id="CEQ38585.1"/>
    </source>
</evidence>
<dbReference type="PANTHER" id="PTHR12732">
    <property type="entry name" value="UNCHARACTERIZED PROTEASOME COMPONENT REGION PCI-CONTAINING"/>
    <property type="match status" value="1"/>
</dbReference>
<proteinExistence type="inferred from homology"/>
<reference evidence="5" key="1">
    <citation type="submission" date="2015-02" db="EMBL/GenBank/DDBJ databases">
        <authorList>
            <person name="Gon?alves P."/>
        </authorList>
    </citation>
    <scope>NUCLEOTIDE SEQUENCE [LARGE SCALE GENOMIC DNA]</scope>
</reference>
<name>A0A0D6EG77_SPOSA</name>
<comment type="similarity">
    <text evidence="1">Belongs to the CSN12 family.</text>
</comment>
<dbReference type="InterPro" id="IPR000717">
    <property type="entry name" value="PCI_dom"/>
</dbReference>
<feature type="compositionally biased region" description="Basic and acidic residues" evidence="2">
    <location>
        <begin position="475"/>
        <end position="488"/>
    </location>
</feature>
<sequence length="502" mass="56479">MPTLHLSSYISSLDHAIKQHDGRSIASALSLADKHVPLLLDFLDRPDRGPARIDRTLDTPHPSYASQFARTLGKQSPWSDMATHHVWTLVALQPPVDPVTGQLRSVPDAIIAYAKQHEVVNTLYRYLMDSREASTGWALPVLYAVCRDLRKVAEQADQQLAARGQKTGKLEDASRLLQKCFSCCLNDRASDITTSRKMGTYYLATLLFKTYFKLNSTALCKNIIRGIGAADLPPLSSFPRAHQVTYTFYMGVFAFLREDYDEAEKKFTEALGMTHVKMKRNIECVAAPFPAANEGELTRSHSLRLINDYLIPLLLLRGVLPSQKLLLRSARHKALYGPFAQAVKDGNVNAYDRQLQTAEKRLMERGTYLVVERAREAAVRGCLKKAWILEQKPARMPIETFRRYYNAAAHVGLAEDDEARKMELDSEEMECLLANCIYKGLVKGYISHAHGLVVLSKERPFPWYQPYRPLGPKEAAAREQKEADERKRVPTLPSVPGEAAPV</sequence>
<protein>
    <submittedName>
        <fullName evidence="4">SPOSA6832_00016-mRNA-1:cds</fullName>
    </submittedName>
</protein>
<dbReference type="SMART" id="SM00753">
    <property type="entry name" value="PAM"/>
    <property type="match status" value="1"/>
</dbReference>
<evidence type="ECO:0000313" key="5">
    <source>
        <dbReference type="Proteomes" id="UP000243876"/>
    </source>
</evidence>
<accession>A0A0D6EG77</accession>
<dbReference type="GO" id="GO:0000973">
    <property type="term" value="P:post-transcriptional tethering of RNA polymerase II gene DNA at nuclear periphery"/>
    <property type="evidence" value="ECO:0007669"/>
    <property type="project" value="TreeGrafter"/>
</dbReference>